<evidence type="ECO:0000313" key="2">
    <source>
        <dbReference type="Proteomes" id="UP001190700"/>
    </source>
</evidence>
<keyword evidence="2" id="KW-1185">Reference proteome</keyword>
<comment type="caution">
    <text evidence="1">The sequence shown here is derived from an EMBL/GenBank/DDBJ whole genome shotgun (WGS) entry which is preliminary data.</text>
</comment>
<dbReference type="Proteomes" id="UP001190700">
    <property type="component" value="Unassembled WGS sequence"/>
</dbReference>
<dbReference type="AlphaFoldDB" id="A0AAE0FPW3"/>
<dbReference type="EMBL" id="LGRX02015161">
    <property type="protein sequence ID" value="KAK3263680.1"/>
    <property type="molecule type" value="Genomic_DNA"/>
</dbReference>
<organism evidence="1 2">
    <name type="scientific">Cymbomonas tetramitiformis</name>
    <dbReference type="NCBI Taxonomy" id="36881"/>
    <lineage>
        <taxon>Eukaryota</taxon>
        <taxon>Viridiplantae</taxon>
        <taxon>Chlorophyta</taxon>
        <taxon>Pyramimonadophyceae</taxon>
        <taxon>Pyramimonadales</taxon>
        <taxon>Pyramimonadaceae</taxon>
        <taxon>Cymbomonas</taxon>
    </lineage>
</organism>
<evidence type="ECO:0000313" key="1">
    <source>
        <dbReference type="EMBL" id="KAK3263680.1"/>
    </source>
</evidence>
<feature type="non-terminal residue" evidence="1">
    <location>
        <position position="96"/>
    </location>
</feature>
<gene>
    <name evidence="1" type="ORF">CYMTET_27531</name>
</gene>
<name>A0AAE0FPW3_9CHLO</name>
<sequence length="96" mass="10307">MASLPLYREKEGVEPSEASLRKYAVLQKVPWVDLCLCATDLVGSDRFSAPDPCAVGAVLGCSSWRGSGTPQSSLPCFSLDAQLREISALGRKHVIL</sequence>
<protein>
    <submittedName>
        <fullName evidence="1">Uncharacterized protein</fullName>
    </submittedName>
</protein>
<proteinExistence type="predicted"/>
<reference evidence="1 2" key="1">
    <citation type="journal article" date="2015" name="Genome Biol. Evol.">
        <title>Comparative Genomics of a Bacterivorous Green Alga Reveals Evolutionary Causalities and Consequences of Phago-Mixotrophic Mode of Nutrition.</title>
        <authorList>
            <person name="Burns J.A."/>
            <person name="Paasch A."/>
            <person name="Narechania A."/>
            <person name="Kim E."/>
        </authorList>
    </citation>
    <scope>NUCLEOTIDE SEQUENCE [LARGE SCALE GENOMIC DNA]</scope>
    <source>
        <strain evidence="1 2">PLY_AMNH</strain>
    </source>
</reference>
<accession>A0AAE0FPW3</accession>